<evidence type="ECO:0000256" key="4">
    <source>
        <dbReference type="ARBA" id="ARBA00022927"/>
    </source>
</evidence>
<feature type="domain" description="VPS28 N-terminal" evidence="7">
    <location>
        <begin position="21"/>
        <end position="149"/>
    </location>
</feature>
<dbReference type="PIRSF" id="PIRSF017535">
    <property type="entry name" value="VPS28"/>
    <property type="match status" value="1"/>
</dbReference>
<dbReference type="PANTHER" id="PTHR12937">
    <property type="entry name" value="VACUOLAR PROTEIN SORTING 28, ISOFORM 2 VPS28"/>
    <property type="match status" value="1"/>
</dbReference>
<evidence type="ECO:0000256" key="3">
    <source>
        <dbReference type="ARBA" id="ARBA00022753"/>
    </source>
</evidence>
<dbReference type="GO" id="GO:0044877">
    <property type="term" value="F:protein-containing complex binding"/>
    <property type="evidence" value="ECO:0007669"/>
    <property type="project" value="TreeGrafter"/>
</dbReference>
<dbReference type="Proteomes" id="UP000095085">
    <property type="component" value="Unassembled WGS sequence"/>
</dbReference>
<dbReference type="PROSITE" id="PS51310">
    <property type="entry name" value="VPS28_C"/>
    <property type="match status" value="1"/>
</dbReference>
<dbReference type="STRING" id="984485.A0A1E4RNF5"/>
<name>A0A1E4RNF5_9ASCO</name>
<keyword evidence="9" id="KW-1185">Reference proteome</keyword>
<gene>
    <name evidence="8" type="ORF">HYPBUDRAFT_160651</name>
</gene>
<keyword evidence="3" id="KW-0967">Endosome</keyword>
<comment type="similarity">
    <text evidence="5">Belongs to the VPS28 family.</text>
</comment>
<dbReference type="PANTHER" id="PTHR12937:SF0">
    <property type="entry name" value="VACUOLAR PROTEIN SORTING-ASSOCIATED PROTEIN 28 HOMOLOG"/>
    <property type="match status" value="1"/>
</dbReference>
<evidence type="ECO:0000259" key="7">
    <source>
        <dbReference type="PROSITE" id="PS51313"/>
    </source>
</evidence>
<dbReference type="InterPro" id="IPR038358">
    <property type="entry name" value="VPS28_N_sf"/>
</dbReference>
<dbReference type="Gene3D" id="1.20.120.1130">
    <property type="match status" value="1"/>
</dbReference>
<sequence>MADNNAIPSFAPTSTTSYAPSNFNAGLYHQEITKASLIKSNQHKVVYDSLAEAYSIITVLEVIENSFLKDYITDKEKYTSITLRLINQYQMIIKGFENDELKYQILNDLFKDLLPNLSNLVDLIAKKFNLDTHLAISRLKSGIPATIEHLHTRVESHAHNDEQAVTSSTSSLNKANSSNKASARLVAEATGSFITMMDALKLNYKTKDQLHPLLSDLVVSLNDMVTKNSEEEVEEEEEFKPIEFQGKSKLVNWLIKLNNLQDEELSQDEINLFLKDLDNAYKGFYASLE</sequence>
<evidence type="ECO:0000313" key="9">
    <source>
        <dbReference type="Proteomes" id="UP000095085"/>
    </source>
</evidence>
<dbReference type="RefSeq" id="XP_020077881.1">
    <property type="nucleotide sequence ID" value="XM_020222500.1"/>
</dbReference>
<keyword evidence="4 5" id="KW-0653">Protein transport</keyword>
<feature type="domain" description="VPS28 C-terminal" evidence="6">
    <location>
        <begin position="181"/>
        <end position="289"/>
    </location>
</feature>
<dbReference type="InterPro" id="IPR017898">
    <property type="entry name" value="VPS28_N"/>
</dbReference>
<evidence type="ECO:0000313" key="8">
    <source>
        <dbReference type="EMBL" id="ODV68814.1"/>
    </source>
</evidence>
<dbReference type="SUPFAM" id="SSF140111">
    <property type="entry name" value="Endosomal sorting complex assembly domain"/>
    <property type="match status" value="1"/>
</dbReference>
<evidence type="ECO:0000256" key="5">
    <source>
        <dbReference type="PROSITE-ProRule" id="PRU00642"/>
    </source>
</evidence>
<accession>A0A1E4RNF5</accession>
<dbReference type="InterPro" id="IPR037206">
    <property type="entry name" value="VPS28_C_sf"/>
</dbReference>
<dbReference type="PROSITE" id="PS51313">
    <property type="entry name" value="VPS28_N"/>
    <property type="match status" value="1"/>
</dbReference>
<dbReference type="GO" id="GO:0043328">
    <property type="term" value="P:protein transport to vacuole involved in ubiquitin-dependent protein catabolic process via the multivesicular body sorting pathway"/>
    <property type="evidence" value="ECO:0007669"/>
    <property type="project" value="TreeGrafter"/>
</dbReference>
<dbReference type="AlphaFoldDB" id="A0A1E4RNF5"/>
<proteinExistence type="inferred from homology"/>
<organism evidence="8 9">
    <name type="scientific">Hyphopichia burtonii NRRL Y-1933</name>
    <dbReference type="NCBI Taxonomy" id="984485"/>
    <lineage>
        <taxon>Eukaryota</taxon>
        <taxon>Fungi</taxon>
        <taxon>Dikarya</taxon>
        <taxon>Ascomycota</taxon>
        <taxon>Saccharomycotina</taxon>
        <taxon>Pichiomycetes</taxon>
        <taxon>Debaryomycetaceae</taxon>
        <taxon>Hyphopichia</taxon>
    </lineage>
</organism>
<dbReference type="OrthoDB" id="2671at2759"/>
<dbReference type="InterPro" id="IPR037202">
    <property type="entry name" value="ESCRT_assembly_dom"/>
</dbReference>
<dbReference type="GeneID" id="30997049"/>
<dbReference type="SUPFAM" id="SSF140427">
    <property type="entry name" value="VPS28 C-terminal domain-like"/>
    <property type="match status" value="1"/>
</dbReference>
<evidence type="ECO:0000256" key="2">
    <source>
        <dbReference type="ARBA" id="ARBA00022448"/>
    </source>
</evidence>
<dbReference type="Gene3D" id="1.20.1440.200">
    <property type="match status" value="1"/>
</dbReference>
<reference evidence="9" key="1">
    <citation type="submission" date="2016-05" db="EMBL/GenBank/DDBJ databases">
        <title>Comparative genomics of biotechnologically important yeasts.</title>
        <authorList>
            <consortium name="DOE Joint Genome Institute"/>
            <person name="Riley R."/>
            <person name="Haridas S."/>
            <person name="Wolfe K.H."/>
            <person name="Lopes M.R."/>
            <person name="Hittinger C.T."/>
            <person name="Goker M."/>
            <person name="Salamov A."/>
            <person name="Wisecaver J."/>
            <person name="Long T.M."/>
            <person name="Aerts A.L."/>
            <person name="Barry K."/>
            <person name="Choi C."/>
            <person name="Clum A."/>
            <person name="Coughlan A.Y."/>
            <person name="Deshpande S."/>
            <person name="Douglass A.P."/>
            <person name="Hanson S.J."/>
            <person name="Klenk H.-P."/>
            <person name="Labutti K."/>
            <person name="Lapidus A."/>
            <person name="Lindquist E."/>
            <person name="Lipzen A."/>
            <person name="Meier-Kolthoff J.P."/>
            <person name="Ohm R.A."/>
            <person name="Otillar R.P."/>
            <person name="Pangilinan J."/>
            <person name="Peng Y."/>
            <person name="Rokas A."/>
            <person name="Rosa C.A."/>
            <person name="Scheuner C."/>
            <person name="Sibirny A.A."/>
            <person name="Slot J.C."/>
            <person name="Stielow J.B."/>
            <person name="Sun H."/>
            <person name="Kurtzman C.P."/>
            <person name="Blackwell M."/>
            <person name="Grigoriev I.V."/>
            <person name="Jeffries T.W."/>
        </authorList>
    </citation>
    <scope>NUCLEOTIDE SEQUENCE [LARGE SCALE GENOMIC DNA]</scope>
    <source>
        <strain evidence="9">NRRL Y-1933</strain>
    </source>
</reference>
<dbReference type="Pfam" id="PF03997">
    <property type="entry name" value="VPS28"/>
    <property type="match status" value="1"/>
</dbReference>
<comment type="subcellular location">
    <subcellularLocation>
        <location evidence="1">Endosome</location>
    </subcellularLocation>
</comment>
<dbReference type="EMBL" id="KV454539">
    <property type="protein sequence ID" value="ODV68814.1"/>
    <property type="molecule type" value="Genomic_DNA"/>
</dbReference>
<dbReference type="InterPro" id="IPR017899">
    <property type="entry name" value="VPS28_C"/>
</dbReference>
<dbReference type="GO" id="GO:0000813">
    <property type="term" value="C:ESCRT I complex"/>
    <property type="evidence" value="ECO:0007669"/>
    <property type="project" value="InterPro"/>
</dbReference>
<keyword evidence="2 5" id="KW-0813">Transport</keyword>
<evidence type="ECO:0000256" key="1">
    <source>
        <dbReference type="ARBA" id="ARBA00004177"/>
    </source>
</evidence>
<dbReference type="InterPro" id="IPR007143">
    <property type="entry name" value="Vps28"/>
</dbReference>
<protein>
    <submittedName>
        <fullName evidence="8">ESCRT-1 complex, Vps28 subunit</fullName>
    </submittedName>
</protein>
<evidence type="ECO:0000259" key="6">
    <source>
        <dbReference type="PROSITE" id="PS51310"/>
    </source>
</evidence>